<evidence type="ECO:0000313" key="5">
    <source>
        <dbReference type="EMBL" id="GLR67717.1"/>
    </source>
</evidence>
<organism evidence="5 6">
    <name type="scientific">Acidocella aquatica</name>
    <dbReference type="NCBI Taxonomy" id="1922313"/>
    <lineage>
        <taxon>Bacteria</taxon>
        <taxon>Pseudomonadati</taxon>
        <taxon>Pseudomonadota</taxon>
        <taxon>Alphaproteobacteria</taxon>
        <taxon>Acetobacterales</taxon>
        <taxon>Acidocellaceae</taxon>
        <taxon>Acidocella</taxon>
    </lineage>
</organism>
<proteinExistence type="predicted"/>
<dbReference type="InterPro" id="IPR002123">
    <property type="entry name" value="Plipid/glycerol_acylTrfase"/>
</dbReference>
<dbReference type="SMART" id="SM00563">
    <property type="entry name" value="PlsC"/>
    <property type="match status" value="1"/>
</dbReference>
<keyword evidence="2" id="KW-0808">Transferase</keyword>
<dbReference type="Pfam" id="PF01553">
    <property type="entry name" value="Acyltransferase"/>
    <property type="match status" value="1"/>
</dbReference>
<keyword evidence="6" id="KW-1185">Reference proteome</keyword>
<dbReference type="Proteomes" id="UP001156641">
    <property type="component" value="Unassembled WGS sequence"/>
</dbReference>
<evidence type="ECO:0000313" key="6">
    <source>
        <dbReference type="Proteomes" id="UP001156641"/>
    </source>
</evidence>
<name>A0ABQ6AAV7_9PROT</name>
<accession>A0ABQ6AAV7</accession>
<reference evidence="6" key="1">
    <citation type="journal article" date="2019" name="Int. J. Syst. Evol. Microbiol.">
        <title>The Global Catalogue of Microorganisms (GCM) 10K type strain sequencing project: providing services to taxonomists for standard genome sequencing and annotation.</title>
        <authorList>
            <consortium name="The Broad Institute Genomics Platform"/>
            <consortium name="The Broad Institute Genome Sequencing Center for Infectious Disease"/>
            <person name="Wu L."/>
            <person name="Ma J."/>
        </authorList>
    </citation>
    <scope>NUCLEOTIDE SEQUENCE [LARGE SCALE GENOMIC DNA]</scope>
    <source>
        <strain evidence="6">NBRC 112502</strain>
    </source>
</reference>
<evidence type="ECO:0000256" key="3">
    <source>
        <dbReference type="ARBA" id="ARBA00023315"/>
    </source>
</evidence>
<sequence>MFGAGTVLSLWGILIWQLGFQRLDRIPIRWAKICLGGLRLFCGIKLRIEGREHLPPPGGAIVAAQHQSTLDVLIWLTLLQHPSFVFKRELTKIPLFGVLLEPTGMVPVDRGGAGQALRKMVADCGKALAAGRQIILFPEGTRVAHGKCARLHPGIIALAKASNLPLIPAATNSGLYWGAKAFHIAPGTVIVRLYPPIPTETPQDQILNRLAVTFYDQGVN</sequence>
<dbReference type="PANTHER" id="PTHR10434">
    <property type="entry name" value="1-ACYL-SN-GLYCEROL-3-PHOSPHATE ACYLTRANSFERASE"/>
    <property type="match status" value="1"/>
</dbReference>
<dbReference type="PANTHER" id="PTHR10434:SF40">
    <property type="entry name" value="1-ACYL-SN-GLYCEROL-3-PHOSPHATE ACYLTRANSFERASE"/>
    <property type="match status" value="1"/>
</dbReference>
<comment type="pathway">
    <text evidence="1">Lipid metabolism.</text>
</comment>
<dbReference type="RefSeq" id="WP_284258464.1">
    <property type="nucleotide sequence ID" value="NZ_BSOS01000067.1"/>
</dbReference>
<gene>
    <name evidence="5" type="ORF">GCM10010909_23980</name>
</gene>
<comment type="caution">
    <text evidence="5">The sequence shown here is derived from an EMBL/GenBank/DDBJ whole genome shotgun (WGS) entry which is preliminary data.</text>
</comment>
<evidence type="ECO:0000256" key="2">
    <source>
        <dbReference type="ARBA" id="ARBA00022679"/>
    </source>
</evidence>
<keyword evidence="3" id="KW-0012">Acyltransferase</keyword>
<feature type="domain" description="Phospholipid/glycerol acyltransferase" evidence="4">
    <location>
        <begin position="60"/>
        <end position="174"/>
    </location>
</feature>
<dbReference type="EMBL" id="BSOS01000067">
    <property type="protein sequence ID" value="GLR67717.1"/>
    <property type="molecule type" value="Genomic_DNA"/>
</dbReference>
<dbReference type="SUPFAM" id="SSF69593">
    <property type="entry name" value="Glycerol-3-phosphate (1)-acyltransferase"/>
    <property type="match status" value="1"/>
</dbReference>
<evidence type="ECO:0000259" key="4">
    <source>
        <dbReference type="SMART" id="SM00563"/>
    </source>
</evidence>
<dbReference type="CDD" id="cd07989">
    <property type="entry name" value="LPLAT_AGPAT-like"/>
    <property type="match status" value="1"/>
</dbReference>
<protein>
    <recommendedName>
        <fullName evidence="4">Phospholipid/glycerol acyltransferase domain-containing protein</fullName>
    </recommendedName>
</protein>
<evidence type="ECO:0000256" key="1">
    <source>
        <dbReference type="ARBA" id="ARBA00005189"/>
    </source>
</evidence>